<dbReference type="InterPro" id="IPR051909">
    <property type="entry name" value="MFP_Cation_Efflux"/>
</dbReference>
<evidence type="ECO:0000313" key="7">
    <source>
        <dbReference type="Proteomes" id="UP000580043"/>
    </source>
</evidence>
<evidence type="ECO:0000256" key="3">
    <source>
        <dbReference type="SAM" id="Coils"/>
    </source>
</evidence>
<comment type="similarity">
    <text evidence="1">Belongs to the membrane fusion protein (MFP) (TC 8.A.1) family.</text>
</comment>
<keyword evidence="3" id="KW-0175">Coiled coil</keyword>
<dbReference type="Gene3D" id="2.40.50.100">
    <property type="match status" value="1"/>
</dbReference>
<dbReference type="Pfam" id="PF25954">
    <property type="entry name" value="Beta-barrel_RND_2"/>
    <property type="match status" value="1"/>
</dbReference>
<feature type="domain" description="CzcB-like barrel-sandwich hybrid" evidence="5">
    <location>
        <begin position="86"/>
        <end position="221"/>
    </location>
</feature>
<dbReference type="NCBIfam" id="TIGR01730">
    <property type="entry name" value="RND_mfp"/>
    <property type="match status" value="1"/>
</dbReference>
<keyword evidence="7" id="KW-1185">Reference proteome</keyword>
<feature type="coiled-coil region" evidence="3">
    <location>
        <begin position="126"/>
        <end position="180"/>
    </location>
</feature>
<dbReference type="Proteomes" id="UP000580043">
    <property type="component" value="Unassembled WGS sequence"/>
</dbReference>
<organism evidence="6 7">
    <name type="scientific">Zoogloea dura</name>
    <dbReference type="NCBI Taxonomy" id="2728840"/>
    <lineage>
        <taxon>Bacteria</taxon>
        <taxon>Pseudomonadati</taxon>
        <taxon>Pseudomonadota</taxon>
        <taxon>Betaproteobacteria</taxon>
        <taxon>Rhodocyclales</taxon>
        <taxon>Zoogloeaceae</taxon>
        <taxon>Zoogloea</taxon>
    </lineage>
</organism>
<dbReference type="InterPro" id="IPR058792">
    <property type="entry name" value="Beta-barrel_RND_2"/>
</dbReference>
<sequence length="386" mass="41567">MKPRVLALSIAILAALGGAAYYHFHEDQPAPEAEPVVQKPSAEPGVLRFPTAAPQLSQIQAEVASLAPVPMDDPLAARVAYDENATARLFSPIAGRVVEIRANVGDSVKAGDVLAILDAPELGTAAADLTKARADAEQKKSSLERVRSLVEAEVLPRRELEAAQADWQQARAEAERARLRLGNLAPGGKLAAGSQRFELRAPISGIVATRQINPSMEVRPDLPEPLFVVTDMNKLSVLVDVPERDLPIVTVGKAAQVEVSAYPHRSFEGKVVRVAPTLDPQTRRVQARVAVDNREGLLKPEMYAKVALLADTREELPRVPIGALLVEGVKNYLFVEREPGVFEKRDVSLAVQTRTHAYVWSGVKAGEKVVGVGALLLNAELASSSR</sequence>
<dbReference type="Gene3D" id="1.10.287.470">
    <property type="entry name" value="Helix hairpin bin"/>
    <property type="match status" value="1"/>
</dbReference>
<gene>
    <name evidence="6" type="ORF">HHL15_22830</name>
</gene>
<evidence type="ECO:0000259" key="4">
    <source>
        <dbReference type="Pfam" id="PF25954"/>
    </source>
</evidence>
<dbReference type="GO" id="GO:0060003">
    <property type="term" value="P:copper ion export"/>
    <property type="evidence" value="ECO:0007669"/>
    <property type="project" value="TreeGrafter"/>
</dbReference>
<comment type="caution">
    <text evidence="6">The sequence shown here is derived from an EMBL/GenBank/DDBJ whole genome shotgun (WGS) entry which is preliminary data.</text>
</comment>
<dbReference type="PANTHER" id="PTHR30097">
    <property type="entry name" value="CATION EFFLUX SYSTEM PROTEIN CUSB"/>
    <property type="match status" value="1"/>
</dbReference>
<keyword evidence="2" id="KW-0813">Transport</keyword>
<dbReference type="EMBL" id="JABBGA010000030">
    <property type="protein sequence ID" value="NML28601.1"/>
    <property type="molecule type" value="Genomic_DNA"/>
</dbReference>
<dbReference type="InterPro" id="IPR006143">
    <property type="entry name" value="RND_pump_MFP"/>
</dbReference>
<dbReference type="Gene3D" id="2.40.420.20">
    <property type="match status" value="1"/>
</dbReference>
<dbReference type="GO" id="GO:0016020">
    <property type="term" value="C:membrane"/>
    <property type="evidence" value="ECO:0007669"/>
    <property type="project" value="InterPro"/>
</dbReference>
<dbReference type="Gene3D" id="2.40.30.170">
    <property type="match status" value="1"/>
</dbReference>
<dbReference type="RefSeq" id="WP_169148127.1">
    <property type="nucleotide sequence ID" value="NZ_JABBGA010000030.1"/>
</dbReference>
<feature type="domain" description="CusB-like beta-barrel" evidence="4">
    <location>
        <begin position="238"/>
        <end position="309"/>
    </location>
</feature>
<accession>A0A848GGJ9</accession>
<dbReference type="SUPFAM" id="SSF111369">
    <property type="entry name" value="HlyD-like secretion proteins"/>
    <property type="match status" value="1"/>
</dbReference>
<reference evidence="6 7" key="1">
    <citation type="submission" date="2020-04" db="EMBL/GenBank/DDBJ databases">
        <title>Zoogloea sp. G-4-1-14 isolated from soil.</title>
        <authorList>
            <person name="Dahal R.H."/>
        </authorList>
    </citation>
    <scope>NUCLEOTIDE SEQUENCE [LARGE SCALE GENOMIC DNA]</scope>
    <source>
        <strain evidence="6 7">G-4-1-14</strain>
    </source>
</reference>
<dbReference type="InterPro" id="IPR058647">
    <property type="entry name" value="BSH_CzcB-like"/>
</dbReference>
<dbReference type="AlphaFoldDB" id="A0A848GGJ9"/>
<dbReference type="FunFam" id="2.40.30.170:FF:000010">
    <property type="entry name" value="Efflux RND transporter periplasmic adaptor subunit"/>
    <property type="match status" value="1"/>
</dbReference>
<dbReference type="PANTHER" id="PTHR30097:SF4">
    <property type="entry name" value="SLR6042 PROTEIN"/>
    <property type="match status" value="1"/>
</dbReference>
<dbReference type="GO" id="GO:0030313">
    <property type="term" value="C:cell envelope"/>
    <property type="evidence" value="ECO:0007669"/>
    <property type="project" value="TreeGrafter"/>
</dbReference>
<evidence type="ECO:0000259" key="5">
    <source>
        <dbReference type="Pfam" id="PF25973"/>
    </source>
</evidence>
<proteinExistence type="inferred from homology"/>
<protein>
    <submittedName>
        <fullName evidence="6">Efflux RND transporter periplasmic adaptor subunit</fullName>
    </submittedName>
</protein>
<name>A0A848GGJ9_9RHOO</name>
<dbReference type="GO" id="GO:0015679">
    <property type="term" value="P:plasma membrane copper ion transport"/>
    <property type="evidence" value="ECO:0007669"/>
    <property type="project" value="TreeGrafter"/>
</dbReference>
<evidence type="ECO:0000256" key="1">
    <source>
        <dbReference type="ARBA" id="ARBA00009477"/>
    </source>
</evidence>
<dbReference type="GO" id="GO:0022857">
    <property type="term" value="F:transmembrane transporter activity"/>
    <property type="evidence" value="ECO:0007669"/>
    <property type="project" value="InterPro"/>
</dbReference>
<evidence type="ECO:0000313" key="6">
    <source>
        <dbReference type="EMBL" id="NML28601.1"/>
    </source>
</evidence>
<dbReference type="Pfam" id="PF25973">
    <property type="entry name" value="BSH_CzcB"/>
    <property type="match status" value="1"/>
</dbReference>
<evidence type="ECO:0000256" key="2">
    <source>
        <dbReference type="ARBA" id="ARBA00022448"/>
    </source>
</evidence>